<feature type="region of interest" description="Disordered" evidence="1">
    <location>
        <begin position="219"/>
        <end position="251"/>
    </location>
</feature>
<sequence>MRMPTAGPQTRHQTDQRRRHFGRRDGHVAFRGDQWLWLVDGRPPLRPAGTGRNDFLGGGSAATSLRDGLLEQGTLGTQCSRDGRSAEAKRCVAHGGRRRAVNEVIATEARRHDDWRRMQVLCRPTLQSKLAGRHMGTKPVPRCCWKGCRHGGLPYDAAPYLTPLACLYVDATILYSHPRFIVTLSFLGILLKIRLKPLPIDGAASRCWCQRLRQASTSPLASMSSRRRLALPPASPDRGSHAAKPRSKSRHPASMPAFFFVIVFSLQFRTTGVRTKNASLHVVHGHPCPVPSINLCSPHCDVWLGPLPNTDLPFGSPTCSFSSCILSPLLPFRSSFLLW</sequence>
<reference evidence="2 3" key="1">
    <citation type="submission" date="2016-01" db="EMBL/GenBank/DDBJ databases">
        <title>Biosynthesis of antibiotic leucinostatins and their inhibition on Phytophthora in bio-control Purpureocillium lilacinum.</title>
        <authorList>
            <person name="Wang G."/>
            <person name="Liu Z."/>
            <person name="Lin R."/>
            <person name="Li E."/>
            <person name="Mao Z."/>
            <person name="Ling J."/>
            <person name="Yin W."/>
            <person name="Xie B."/>
        </authorList>
    </citation>
    <scope>NUCLEOTIDE SEQUENCE [LARGE SCALE GENOMIC DNA]</scope>
    <source>
        <strain evidence="2">PLBJ-1</strain>
    </source>
</reference>
<organism evidence="2 3">
    <name type="scientific">Purpureocillium lilacinum</name>
    <name type="common">Paecilomyces lilacinus</name>
    <dbReference type="NCBI Taxonomy" id="33203"/>
    <lineage>
        <taxon>Eukaryota</taxon>
        <taxon>Fungi</taxon>
        <taxon>Dikarya</taxon>
        <taxon>Ascomycota</taxon>
        <taxon>Pezizomycotina</taxon>
        <taxon>Sordariomycetes</taxon>
        <taxon>Hypocreomycetidae</taxon>
        <taxon>Hypocreales</taxon>
        <taxon>Ophiocordycipitaceae</taxon>
        <taxon>Purpureocillium</taxon>
    </lineage>
</organism>
<gene>
    <name evidence="2" type="ORF">VFPBJ_06983</name>
</gene>
<accession>A0A179GM59</accession>
<evidence type="ECO:0000256" key="1">
    <source>
        <dbReference type="SAM" id="MobiDB-lite"/>
    </source>
</evidence>
<evidence type="ECO:0000313" key="3">
    <source>
        <dbReference type="Proteomes" id="UP000078240"/>
    </source>
</evidence>
<name>A0A179GM59_PURLI</name>
<dbReference type="EMBL" id="LSBH01000005">
    <property type="protein sequence ID" value="OAQ78862.1"/>
    <property type="molecule type" value="Genomic_DNA"/>
</dbReference>
<proteinExistence type="predicted"/>
<protein>
    <submittedName>
        <fullName evidence="2">Uncharacterized protein</fullName>
    </submittedName>
</protein>
<feature type="compositionally biased region" description="Basic residues" evidence="1">
    <location>
        <begin position="241"/>
        <end position="251"/>
    </location>
</feature>
<dbReference type="Proteomes" id="UP000078240">
    <property type="component" value="Unassembled WGS sequence"/>
</dbReference>
<comment type="caution">
    <text evidence="2">The sequence shown here is derived from an EMBL/GenBank/DDBJ whole genome shotgun (WGS) entry which is preliminary data.</text>
</comment>
<evidence type="ECO:0000313" key="2">
    <source>
        <dbReference type="EMBL" id="OAQ78862.1"/>
    </source>
</evidence>
<dbReference type="AlphaFoldDB" id="A0A179GM59"/>
<feature type="region of interest" description="Disordered" evidence="1">
    <location>
        <begin position="1"/>
        <end position="24"/>
    </location>
</feature>